<organism evidence="2 3">
    <name type="scientific">Anditalea andensis</name>
    <dbReference type="NCBI Taxonomy" id="1048983"/>
    <lineage>
        <taxon>Bacteria</taxon>
        <taxon>Pseudomonadati</taxon>
        <taxon>Bacteroidota</taxon>
        <taxon>Cytophagia</taxon>
        <taxon>Cytophagales</taxon>
        <taxon>Cytophagaceae</taxon>
        <taxon>Anditalea</taxon>
    </lineage>
</organism>
<dbReference type="EMBL" id="JMIH01000010">
    <property type="protein sequence ID" value="KEO75614.1"/>
    <property type="molecule type" value="Genomic_DNA"/>
</dbReference>
<name>A0A074L393_9BACT</name>
<dbReference type="PANTHER" id="PTHR43283">
    <property type="entry name" value="BETA-LACTAMASE-RELATED"/>
    <property type="match status" value="1"/>
</dbReference>
<dbReference type="STRING" id="1048983.EL17_00555"/>
<dbReference type="OrthoDB" id="1185352at2"/>
<comment type="caution">
    <text evidence="2">The sequence shown here is derived from an EMBL/GenBank/DDBJ whole genome shotgun (WGS) entry which is preliminary data.</text>
</comment>
<dbReference type="Gene3D" id="3.40.710.10">
    <property type="entry name" value="DD-peptidase/beta-lactamase superfamily"/>
    <property type="match status" value="1"/>
</dbReference>
<keyword evidence="3" id="KW-1185">Reference proteome</keyword>
<dbReference type="eggNOG" id="COG1680">
    <property type="taxonomic scope" value="Bacteria"/>
</dbReference>
<dbReference type="Pfam" id="PF00144">
    <property type="entry name" value="Beta-lactamase"/>
    <property type="match status" value="1"/>
</dbReference>
<evidence type="ECO:0000259" key="1">
    <source>
        <dbReference type="Pfam" id="PF00144"/>
    </source>
</evidence>
<dbReference type="SUPFAM" id="SSF56601">
    <property type="entry name" value="beta-lactamase/transpeptidase-like"/>
    <property type="match status" value="1"/>
</dbReference>
<dbReference type="InterPro" id="IPR012338">
    <property type="entry name" value="Beta-lactam/transpept-like"/>
</dbReference>
<evidence type="ECO:0000313" key="2">
    <source>
        <dbReference type="EMBL" id="KEO75614.1"/>
    </source>
</evidence>
<protein>
    <submittedName>
        <fullName evidence="2">Beta-lactamase</fullName>
    </submittedName>
</protein>
<accession>A0A074L393</accession>
<dbReference type="InterPro" id="IPR050789">
    <property type="entry name" value="Diverse_Enzym_Activities"/>
</dbReference>
<dbReference type="AlphaFoldDB" id="A0A074L393"/>
<dbReference type="PANTHER" id="PTHR43283:SF7">
    <property type="entry name" value="BETA-LACTAMASE-RELATED DOMAIN-CONTAINING PROTEIN"/>
    <property type="match status" value="1"/>
</dbReference>
<gene>
    <name evidence="2" type="ORF">EL17_00555</name>
</gene>
<sequence>MDSAIRGQEFSNINSVLLAREGQLLFERYYNGYSADSYHDTRSSTKSITGILIGLAIDMGFIPSEKESVTQYFDDKRPFQNPDPRKDEITIEDLLTMSSMMECDDDNQFSRGNEERMYLIEDYFQFFLDLPIRGYAGFATKPEDAPYGRSFSYCTAGTVLLGGILERSTGMPVDEFARKYLFDPLGIGEVRWQITPMGIPMTGGGLGLKSRDFLKLALLFENDGKWDGQQILSSEWVKKSTTPQAFVREFRGEKYDYGYLWWQQELGKDVKHFSYYMSGNGGSKVVVIPDLDLTVVITSTQFGSIDGHLQTLKILNEFILPAVKE</sequence>
<feature type="domain" description="Beta-lactamase-related" evidence="1">
    <location>
        <begin position="15"/>
        <end position="306"/>
    </location>
</feature>
<reference evidence="2 3" key="1">
    <citation type="submission" date="2014-04" db="EMBL/GenBank/DDBJ databases">
        <title>Characterization and application of a salt tolerant electro-active bacterium.</title>
        <authorList>
            <person name="Yang L."/>
            <person name="Wei S."/>
            <person name="Tay Q.X.M."/>
        </authorList>
    </citation>
    <scope>NUCLEOTIDE SEQUENCE [LARGE SCALE GENOMIC DNA]</scope>
    <source>
        <strain evidence="2 3">LY1</strain>
    </source>
</reference>
<proteinExistence type="predicted"/>
<dbReference type="Proteomes" id="UP000027821">
    <property type="component" value="Unassembled WGS sequence"/>
</dbReference>
<evidence type="ECO:0000313" key="3">
    <source>
        <dbReference type="Proteomes" id="UP000027821"/>
    </source>
</evidence>
<dbReference type="InterPro" id="IPR001466">
    <property type="entry name" value="Beta-lactam-related"/>
</dbReference>